<dbReference type="SUPFAM" id="SSF48264">
    <property type="entry name" value="Cytochrome P450"/>
    <property type="match status" value="1"/>
</dbReference>
<gene>
    <name evidence="8" type="ORF">FNH09_02295</name>
</gene>
<dbReference type="GO" id="GO:0005506">
    <property type="term" value="F:iron ion binding"/>
    <property type="evidence" value="ECO:0007669"/>
    <property type="project" value="InterPro"/>
</dbReference>
<evidence type="ECO:0000256" key="3">
    <source>
        <dbReference type="ARBA" id="ARBA00022723"/>
    </source>
</evidence>
<keyword evidence="9" id="KW-1185">Reference proteome</keyword>
<evidence type="ECO:0000256" key="7">
    <source>
        <dbReference type="SAM" id="Phobius"/>
    </source>
</evidence>
<evidence type="ECO:0000256" key="5">
    <source>
        <dbReference type="ARBA" id="ARBA00023004"/>
    </source>
</evidence>
<dbReference type="AlphaFoldDB" id="A0A5N8V4T3"/>
<comment type="similarity">
    <text evidence="1">Belongs to the cytochrome P450 family.</text>
</comment>
<dbReference type="InterPro" id="IPR050196">
    <property type="entry name" value="Cytochrome_P450_Monoox"/>
</dbReference>
<dbReference type="GO" id="GO:0016705">
    <property type="term" value="F:oxidoreductase activity, acting on paired donors, with incorporation or reduction of molecular oxygen"/>
    <property type="evidence" value="ECO:0007669"/>
    <property type="project" value="InterPro"/>
</dbReference>
<feature type="transmembrane region" description="Helical" evidence="7">
    <location>
        <begin position="210"/>
        <end position="230"/>
    </location>
</feature>
<keyword evidence="5" id="KW-0408">Iron</keyword>
<dbReference type="GO" id="GO:0020037">
    <property type="term" value="F:heme binding"/>
    <property type="evidence" value="ECO:0007669"/>
    <property type="project" value="InterPro"/>
</dbReference>
<keyword evidence="7" id="KW-0812">Transmembrane</keyword>
<dbReference type="OrthoDB" id="500678at2"/>
<sequence length="371" mass="41878">MTRGPRSTRNTEVGAGRLIDGVHVTVVHTDGRKRFTQFAPRMANLLQEHTGDALFRLESDTIGVADPELLDALLRARPANAEERPTFKPVRGRTVPRSDASTYMQAVGADVRTALKKPVDDTVDLTGIWPKVPHDYLHRLVFGDMQLRFRTLVDRRLELTPKLTWSAVTAGAALLGKPRKDTSMSSLANLVLSAESYDDRRYAMYLYRRVAAPVCFTVAALVTNAVWLGAPFREDVSNREIIWESLRLLPVSWNILRMASPEFGAVDRRIGDGDDVLLLPILSHRDPKLWDDPNEFIPERWRELDPESHPGYLPFGHSDERCWGRHMVLPLAERLLDVVRRDGLTVSPEQTVGRVELDGLLEIARVRVTRA</sequence>
<evidence type="ECO:0000313" key="8">
    <source>
        <dbReference type="EMBL" id="MPY30183.1"/>
    </source>
</evidence>
<accession>A0A5N8V4T3</accession>
<dbReference type="PANTHER" id="PTHR24291:SF50">
    <property type="entry name" value="BIFUNCTIONAL ALBAFLAVENONE MONOOXYGENASE_TERPENE SYNTHASE"/>
    <property type="match status" value="1"/>
</dbReference>
<protein>
    <submittedName>
        <fullName evidence="8">Cytochrome P450</fullName>
    </submittedName>
</protein>
<reference evidence="8 9" key="1">
    <citation type="submission" date="2019-07" db="EMBL/GenBank/DDBJ databases">
        <title>New species of Amycolatopsis and Streptomyces.</title>
        <authorList>
            <person name="Duangmal K."/>
            <person name="Teo W.F.A."/>
            <person name="Lipun K."/>
        </authorList>
    </citation>
    <scope>NUCLEOTIDE SEQUENCE [LARGE SCALE GENOMIC DNA]</scope>
    <source>
        <strain evidence="8 9">NBRC 109810</strain>
    </source>
</reference>
<dbReference type="InterPro" id="IPR036396">
    <property type="entry name" value="Cyt_P450_sf"/>
</dbReference>
<keyword evidence="2" id="KW-0349">Heme</keyword>
<keyword evidence="4" id="KW-0560">Oxidoreductase</keyword>
<evidence type="ECO:0000313" key="9">
    <source>
        <dbReference type="Proteomes" id="UP000325849"/>
    </source>
</evidence>
<dbReference type="Proteomes" id="UP000325849">
    <property type="component" value="Unassembled WGS sequence"/>
</dbReference>
<keyword evidence="6" id="KW-0503">Monooxygenase</keyword>
<dbReference type="PANTHER" id="PTHR24291">
    <property type="entry name" value="CYTOCHROME P450 FAMILY 4"/>
    <property type="match status" value="1"/>
</dbReference>
<keyword evidence="3" id="KW-0479">Metal-binding</keyword>
<proteinExistence type="inferred from homology"/>
<evidence type="ECO:0000256" key="6">
    <source>
        <dbReference type="ARBA" id="ARBA00023033"/>
    </source>
</evidence>
<comment type="caution">
    <text evidence="8">The sequence shown here is derived from an EMBL/GenBank/DDBJ whole genome shotgun (WGS) entry which is preliminary data.</text>
</comment>
<dbReference type="InterPro" id="IPR001128">
    <property type="entry name" value="Cyt_P450"/>
</dbReference>
<evidence type="ECO:0000256" key="1">
    <source>
        <dbReference type="ARBA" id="ARBA00010617"/>
    </source>
</evidence>
<evidence type="ECO:0000256" key="2">
    <source>
        <dbReference type="ARBA" id="ARBA00022617"/>
    </source>
</evidence>
<dbReference type="EMBL" id="VJZD01000004">
    <property type="protein sequence ID" value="MPY30183.1"/>
    <property type="molecule type" value="Genomic_DNA"/>
</dbReference>
<keyword evidence="7" id="KW-0472">Membrane</keyword>
<keyword evidence="7" id="KW-1133">Transmembrane helix</keyword>
<name>A0A5N8V4T3_9ACTN</name>
<dbReference type="Gene3D" id="1.10.630.10">
    <property type="entry name" value="Cytochrome P450"/>
    <property type="match status" value="1"/>
</dbReference>
<organism evidence="8 9">
    <name type="scientific">Streptomyces adustus</name>
    <dbReference type="NCBI Taxonomy" id="1609272"/>
    <lineage>
        <taxon>Bacteria</taxon>
        <taxon>Bacillati</taxon>
        <taxon>Actinomycetota</taxon>
        <taxon>Actinomycetes</taxon>
        <taxon>Kitasatosporales</taxon>
        <taxon>Streptomycetaceae</taxon>
        <taxon>Streptomyces</taxon>
    </lineage>
</organism>
<evidence type="ECO:0000256" key="4">
    <source>
        <dbReference type="ARBA" id="ARBA00023002"/>
    </source>
</evidence>
<dbReference type="Pfam" id="PF00067">
    <property type="entry name" value="p450"/>
    <property type="match status" value="1"/>
</dbReference>
<dbReference type="GO" id="GO:0004497">
    <property type="term" value="F:monooxygenase activity"/>
    <property type="evidence" value="ECO:0007669"/>
    <property type="project" value="UniProtKB-KW"/>
</dbReference>